<reference evidence="2 3" key="1">
    <citation type="submission" date="2016-10" db="EMBL/GenBank/DDBJ databases">
        <title>Draft Genome sequence of Roseomonas sp. strain M3.</title>
        <authorList>
            <person name="Subhash Y."/>
            <person name="Lee S."/>
        </authorList>
    </citation>
    <scope>NUCLEOTIDE SEQUENCE [LARGE SCALE GENOMIC DNA]</scope>
    <source>
        <strain evidence="2 3">M3</strain>
    </source>
</reference>
<sequence>MSEARRIHLPLLDRLLDADPAAPADPQLTQPMAIEAMRQAVRRDVEALLNARRRRRPLPAGLTELAISPLGYGVPDPTAGSFTTEEARLALAREVEVSLRRFEPRLAAVSVQIDDRQRDQLDRVLRLRVEAVLRTDPAPEQIAFETVLRPATLDVTVRPS</sequence>
<proteinExistence type="predicted"/>
<organism evidence="2 3">
    <name type="scientific">Teichococcus deserti</name>
    <dbReference type="NCBI Taxonomy" id="1817963"/>
    <lineage>
        <taxon>Bacteria</taxon>
        <taxon>Pseudomonadati</taxon>
        <taxon>Pseudomonadota</taxon>
        <taxon>Alphaproteobacteria</taxon>
        <taxon>Acetobacterales</taxon>
        <taxon>Roseomonadaceae</taxon>
        <taxon>Roseomonas</taxon>
    </lineage>
</organism>
<evidence type="ECO:0000259" key="1">
    <source>
        <dbReference type="Pfam" id="PF04965"/>
    </source>
</evidence>
<dbReference type="NCBIfam" id="TIGR03357">
    <property type="entry name" value="VI_zyme"/>
    <property type="match status" value="1"/>
</dbReference>
<dbReference type="InterPro" id="IPR053176">
    <property type="entry name" value="T6SS_TssE1-like"/>
</dbReference>
<dbReference type="Pfam" id="PF04965">
    <property type="entry name" value="GPW_gp25"/>
    <property type="match status" value="1"/>
</dbReference>
<protein>
    <recommendedName>
        <fullName evidence="1">IraD/Gp25-like domain-containing protein</fullName>
    </recommendedName>
</protein>
<dbReference type="InterPro" id="IPR017737">
    <property type="entry name" value="TssE1-like"/>
</dbReference>
<dbReference type="Proteomes" id="UP000188879">
    <property type="component" value="Unassembled WGS sequence"/>
</dbReference>
<keyword evidence="3" id="KW-1185">Reference proteome</keyword>
<name>A0A1V2H2M2_9PROT</name>
<dbReference type="Gene3D" id="3.10.450.40">
    <property type="match status" value="1"/>
</dbReference>
<comment type="caution">
    <text evidence="2">The sequence shown here is derived from an EMBL/GenBank/DDBJ whole genome shotgun (WGS) entry which is preliminary data.</text>
</comment>
<dbReference type="RefSeq" id="WP_076958199.1">
    <property type="nucleotide sequence ID" value="NZ_MLCO01000149.1"/>
</dbReference>
<dbReference type="PANTHER" id="PTHR38595">
    <property type="entry name" value="CYTOPLASMIC PROTEIN-RELATED"/>
    <property type="match status" value="1"/>
</dbReference>
<dbReference type="PANTHER" id="PTHR38595:SF1">
    <property type="entry name" value="TYPE VI SECRETION SYSTEM COMPONENT TSSE1"/>
    <property type="match status" value="1"/>
</dbReference>
<evidence type="ECO:0000313" key="3">
    <source>
        <dbReference type="Proteomes" id="UP000188879"/>
    </source>
</evidence>
<feature type="domain" description="IraD/Gp25-like" evidence="1">
    <location>
        <begin position="36"/>
        <end position="137"/>
    </location>
</feature>
<accession>A0A1V2H2M2</accession>
<dbReference type="SUPFAM" id="SSF160719">
    <property type="entry name" value="gpW/gp25-like"/>
    <property type="match status" value="1"/>
</dbReference>
<evidence type="ECO:0000313" key="2">
    <source>
        <dbReference type="EMBL" id="ONG52016.1"/>
    </source>
</evidence>
<dbReference type="EMBL" id="MLCO01000149">
    <property type="protein sequence ID" value="ONG52016.1"/>
    <property type="molecule type" value="Genomic_DNA"/>
</dbReference>
<gene>
    <name evidence="2" type="ORF">BKE38_15235</name>
</gene>
<dbReference type="AlphaFoldDB" id="A0A1V2H2M2"/>
<dbReference type="InterPro" id="IPR007048">
    <property type="entry name" value="IraD/Gp25-like"/>
</dbReference>